<proteinExistence type="predicted"/>
<reference evidence="2" key="1">
    <citation type="journal article" date="2014" name="Int. J. Syst. Evol. Microbiol.">
        <title>Complete genome sequence of Corynebacterium casei LMG S-19264T (=DSM 44701T), isolated from a smear-ripened cheese.</title>
        <authorList>
            <consortium name="US DOE Joint Genome Institute (JGI-PGF)"/>
            <person name="Walter F."/>
            <person name="Albersmeier A."/>
            <person name="Kalinowski J."/>
            <person name="Ruckert C."/>
        </authorList>
    </citation>
    <scope>NUCLEOTIDE SEQUENCE</scope>
    <source>
        <strain evidence="2">CGMCC 1.12187</strain>
    </source>
</reference>
<reference evidence="2" key="2">
    <citation type="submission" date="2020-09" db="EMBL/GenBank/DDBJ databases">
        <authorList>
            <person name="Sun Q."/>
            <person name="Zhou Y."/>
        </authorList>
    </citation>
    <scope>NUCLEOTIDE SEQUENCE</scope>
    <source>
        <strain evidence="2">CGMCC 1.12187</strain>
    </source>
</reference>
<accession>A0A917GMI4</accession>
<feature type="compositionally biased region" description="Basic and acidic residues" evidence="1">
    <location>
        <begin position="52"/>
        <end position="74"/>
    </location>
</feature>
<evidence type="ECO:0000313" key="3">
    <source>
        <dbReference type="Proteomes" id="UP000638848"/>
    </source>
</evidence>
<feature type="compositionally biased region" description="Basic and acidic residues" evidence="1">
    <location>
        <begin position="1"/>
        <end position="10"/>
    </location>
</feature>
<dbReference type="EMBL" id="BMEQ01000004">
    <property type="protein sequence ID" value="GGG51024.1"/>
    <property type="molecule type" value="Genomic_DNA"/>
</dbReference>
<keyword evidence="3" id="KW-1185">Reference proteome</keyword>
<sequence>MPAEPEDRPGEGAPAPRPRRRGPRRATGGTAPGTWSGPEPRLPGAPAPGAGEESREGGEDHERWLREQRPPHWG</sequence>
<feature type="region of interest" description="Disordered" evidence="1">
    <location>
        <begin position="1"/>
        <end position="74"/>
    </location>
</feature>
<name>A0A917GMI4_9MICC</name>
<evidence type="ECO:0000313" key="2">
    <source>
        <dbReference type="EMBL" id="GGG51024.1"/>
    </source>
</evidence>
<organism evidence="2 3">
    <name type="scientific">Kocuria dechangensis</name>
    <dbReference type="NCBI Taxonomy" id="1176249"/>
    <lineage>
        <taxon>Bacteria</taxon>
        <taxon>Bacillati</taxon>
        <taxon>Actinomycetota</taxon>
        <taxon>Actinomycetes</taxon>
        <taxon>Micrococcales</taxon>
        <taxon>Micrococcaceae</taxon>
        <taxon>Kocuria</taxon>
    </lineage>
</organism>
<dbReference type="AlphaFoldDB" id="A0A917GMI4"/>
<evidence type="ECO:0000256" key="1">
    <source>
        <dbReference type="SAM" id="MobiDB-lite"/>
    </source>
</evidence>
<dbReference type="Proteomes" id="UP000638848">
    <property type="component" value="Unassembled WGS sequence"/>
</dbReference>
<comment type="caution">
    <text evidence="2">The sequence shown here is derived from an EMBL/GenBank/DDBJ whole genome shotgun (WGS) entry which is preliminary data.</text>
</comment>
<feature type="compositionally biased region" description="Low complexity" evidence="1">
    <location>
        <begin position="25"/>
        <end position="39"/>
    </location>
</feature>
<protein>
    <submittedName>
        <fullName evidence="2">Uncharacterized protein</fullName>
    </submittedName>
</protein>
<gene>
    <name evidence="2" type="ORF">GCM10011374_12070</name>
</gene>